<keyword evidence="3" id="KW-1185">Reference proteome</keyword>
<reference evidence="2 3" key="1">
    <citation type="submission" date="2024-04" db="EMBL/GenBank/DDBJ databases">
        <title>Phyllosticta paracitricarpa is synonymous to the EU quarantine fungus P. citricarpa based on phylogenomic analyses.</title>
        <authorList>
            <consortium name="Lawrence Berkeley National Laboratory"/>
            <person name="Van Ingen-Buijs V.A."/>
            <person name="Van Westerhoven A.C."/>
            <person name="Haridas S."/>
            <person name="Skiadas P."/>
            <person name="Martin F."/>
            <person name="Groenewald J.Z."/>
            <person name="Crous P.W."/>
            <person name="Seidl M.F."/>
        </authorList>
    </citation>
    <scope>NUCLEOTIDE SEQUENCE [LARGE SCALE GENOMIC DNA]</scope>
    <source>
        <strain evidence="2 3">CBS 122670</strain>
    </source>
</reference>
<sequence>MSMLIRIDPEGPRNSTPAVLKAYQKNMRRKAKKELVAREVQLKKANMTQEEFEGRVGALKASEFAKSVLSRAKAALAGADIAAIDDDDDDDDEEDAGVQEQHDELEVDLEDEAAREGADKITLSVDQHESLFVQQGEPDESP</sequence>
<dbReference type="EMBL" id="JBBPDW010000049">
    <property type="protein sequence ID" value="KAK7532672.1"/>
    <property type="molecule type" value="Genomic_DNA"/>
</dbReference>
<feature type="region of interest" description="Disordered" evidence="1">
    <location>
        <begin position="82"/>
        <end position="115"/>
    </location>
</feature>
<protein>
    <submittedName>
        <fullName evidence="2">Uncharacterized protein</fullName>
    </submittedName>
</protein>
<feature type="compositionally biased region" description="Acidic residues" evidence="1">
    <location>
        <begin position="83"/>
        <end position="111"/>
    </location>
</feature>
<evidence type="ECO:0000256" key="1">
    <source>
        <dbReference type="SAM" id="MobiDB-lite"/>
    </source>
</evidence>
<accession>A0ABR1LBP6</accession>
<evidence type="ECO:0000313" key="2">
    <source>
        <dbReference type="EMBL" id="KAK7532672.1"/>
    </source>
</evidence>
<name>A0ABR1LBP6_9PEZI</name>
<evidence type="ECO:0000313" key="3">
    <source>
        <dbReference type="Proteomes" id="UP001365128"/>
    </source>
</evidence>
<proteinExistence type="predicted"/>
<gene>
    <name evidence="2" type="ORF">IWX46DRAFT_644618</name>
</gene>
<dbReference type="Proteomes" id="UP001365128">
    <property type="component" value="Unassembled WGS sequence"/>
</dbReference>
<organism evidence="2 3">
    <name type="scientific">Phyllosticta citricarpa</name>
    <dbReference type="NCBI Taxonomy" id="55181"/>
    <lineage>
        <taxon>Eukaryota</taxon>
        <taxon>Fungi</taxon>
        <taxon>Dikarya</taxon>
        <taxon>Ascomycota</taxon>
        <taxon>Pezizomycotina</taxon>
        <taxon>Dothideomycetes</taxon>
        <taxon>Dothideomycetes incertae sedis</taxon>
        <taxon>Botryosphaeriales</taxon>
        <taxon>Phyllostictaceae</taxon>
        <taxon>Phyllosticta</taxon>
    </lineage>
</organism>
<comment type="caution">
    <text evidence="2">The sequence shown here is derived from an EMBL/GenBank/DDBJ whole genome shotgun (WGS) entry which is preliminary data.</text>
</comment>